<organism evidence="2 3">
    <name type="scientific">Leishmania panamensis</name>
    <dbReference type="NCBI Taxonomy" id="5679"/>
    <lineage>
        <taxon>Eukaryota</taxon>
        <taxon>Discoba</taxon>
        <taxon>Euglenozoa</taxon>
        <taxon>Kinetoplastea</taxon>
        <taxon>Metakinetoplastina</taxon>
        <taxon>Trypanosomatida</taxon>
        <taxon>Trypanosomatidae</taxon>
        <taxon>Leishmaniinae</taxon>
        <taxon>Leishmania</taxon>
        <taxon>Leishmania guyanensis species complex</taxon>
    </lineage>
</organism>
<dbReference type="Proteomes" id="UP000063063">
    <property type="component" value="Chromosome 29"/>
</dbReference>
<dbReference type="AlphaFoldDB" id="A0A088RWB9"/>
<reference evidence="2 3" key="1">
    <citation type="journal article" date="2015" name="Sci. Rep.">
        <title>The genome of Leishmania panamensis: insights into genomics of the L. (Viannia) subgenus.</title>
        <authorList>
            <person name="Llanes A."/>
            <person name="Restrepo C.M."/>
            <person name="Vecchio G.D."/>
            <person name="Anguizola F.J."/>
            <person name="Lleonart R."/>
        </authorList>
    </citation>
    <scope>NUCLEOTIDE SEQUENCE [LARGE SCALE GENOMIC DNA]</scope>
    <source>
        <strain evidence="2 3">MHOM/PA/94/PSC-1</strain>
    </source>
</reference>
<accession>A0A088RWB9</accession>
<dbReference type="GeneID" id="22577007"/>
<dbReference type="eggNOG" id="ENOG502RYU7">
    <property type="taxonomic scope" value="Eukaryota"/>
</dbReference>
<dbReference type="PANTHER" id="PTHR37028">
    <property type="entry name" value="UNNAMED PRODUCT-RELATED"/>
    <property type="match status" value="1"/>
</dbReference>
<feature type="compositionally biased region" description="Pro residues" evidence="1">
    <location>
        <begin position="127"/>
        <end position="138"/>
    </location>
</feature>
<dbReference type="VEuPathDB" id="TriTrypDB:LPMP_292440"/>
<feature type="compositionally biased region" description="Polar residues" evidence="1">
    <location>
        <begin position="653"/>
        <end position="665"/>
    </location>
</feature>
<dbReference type="VEuPathDB" id="TriTrypDB:LPAL13_290026500"/>
<feature type="compositionally biased region" description="Polar residues" evidence="1">
    <location>
        <begin position="623"/>
        <end position="638"/>
    </location>
</feature>
<gene>
    <name evidence="2" type="ORF">LPMP_292440</name>
</gene>
<name>A0A088RWB9_LEIPA</name>
<evidence type="ECO:0000313" key="3">
    <source>
        <dbReference type="Proteomes" id="UP000063063"/>
    </source>
</evidence>
<feature type="region of interest" description="Disordered" evidence="1">
    <location>
        <begin position="127"/>
        <end position="150"/>
    </location>
</feature>
<dbReference type="PANTHER" id="PTHR37028:SF9">
    <property type="entry name" value="NUCLEAR PROTEIN MDM1"/>
    <property type="match status" value="1"/>
</dbReference>
<protein>
    <submittedName>
        <fullName evidence="2">Uncharacterized protein</fullName>
    </submittedName>
</protein>
<dbReference type="OrthoDB" id="267457at2759"/>
<proteinExistence type="predicted"/>
<feature type="region of interest" description="Disordered" evidence="1">
    <location>
        <begin position="614"/>
        <end position="665"/>
    </location>
</feature>
<keyword evidence="3" id="KW-1185">Reference proteome</keyword>
<sequence>MASSLEIQANGDTVGGTATLSSRRLFQERINALLSAPVPLCLQSEPQGDSSFRTGYMSVAEPVGSGAATELSLHGAPSSKRNAATSATHPLPIYEALLQKGRLMQEHRERLRQEAIEREMREVRPAPRVPISPTPVPVQAPRSARRVPPQGQRIEDKLLQRAKEKHALEEKAVQMRAEREAEDLAVIAPFHPHISAYALATKSRYKEPPPDRAAWRARRLAELTQIRKNSEAEALEELQDVPSINPRSAKLAARRKAREGLDGISVPDAFLLGEHRRRLAQWKVAEAEREAQAHAGPSITRHAANMRRIGSVGDRLHAESYQAAIRRLQREMTWREVHTPFQPLVTSLAAATAPRYQRESNIGVHTKTLEGTRSFSRQSSTPRDSFQPSINPVSAAIAQRLPETAMERLCRPSALHSLASYVDSSSFMDASGVSPSPSLAARSQTRRTLLCTPSAHQQQGTVSNTPFSTPEVLPNSVVVSLDAYERRRQRRLEALRKEQAEHEQRECTFQPQINAHSSSLTGAFTSSSGQRGPNAVAQRSGEWLQHRERHLETMRQWQAEQVAAAEAIAARRRSSVSTATASSSTLSYSVYGGDGTPWGVEEYLARQQLARTRRQRAEETLDRQSVSVDGRSHTSLSSAPPPARTQEGLAHHVQNSSTRSQTPSPILSFRPAVFESQHPSVAPMFVSTEDAPSSGAW</sequence>
<evidence type="ECO:0000313" key="2">
    <source>
        <dbReference type="EMBL" id="AIO00191.1"/>
    </source>
</evidence>
<dbReference type="KEGG" id="lpan:LPMP_292440"/>
<evidence type="ECO:0000256" key="1">
    <source>
        <dbReference type="SAM" id="MobiDB-lite"/>
    </source>
</evidence>
<dbReference type="RefSeq" id="XP_010700848.1">
    <property type="nucleotide sequence ID" value="XM_010702546.1"/>
</dbReference>
<dbReference type="EMBL" id="CP009398">
    <property type="protein sequence ID" value="AIO00191.1"/>
    <property type="molecule type" value="Genomic_DNA"/>
</dbReference>